<feature type="region of interest" description="Disordered" evidence="1">
    <location>
        <begin position="20"/>
        <end position="87"/>
    </location>
</feature>
<feature type="compositionally biased region" description="Pro residues" evidence="1">
    <location>
        <begin position="57"/>
        <end position="69"/>
    </location>
</feature>
<dbReference type="OrthoDB" id="3624167at2"/>
<keyword evidence="2" id="KW-0732">Signal</keyword>
<evidence type="ECO:0000313" key="4">
    <source>
        <dbReference type="Proteomes" id="UP000295388"/>
    </source>
</evidence>
<feature type="chain" id="PRO_5038532852" evidence="2">
    <location>
        <begin position="24"/>
        <end position="261"/>
    </location>
</feature>
<sequence>MRRAALVAAIVVVALGSAGCGGSAPDSDSAPPAGATTPSDTPSPSATPSGPAITTPKPTPQPKPTPRPVPTATTPTGPVLVAKGQTSPGARLRFGRKAIVPIRDYDSFTHDYTVGVLGITVGPIQRVPATQLEGNYDAASRARLKGRTAYYSRIVITNESGNDMSSIVKPAFDGLRRNGQNPDLVLLGGDIPSCPENVSSPDTFDHKGATWVVCHFEVSSASRPVRMISYEEPPYGLEIQIFDNPAPRYNQFYNLGPITWR</sequence>
<name>A0A4R6KMW9_9ACTN</name>
<dbReference type="EMBL" id="SNWQ01000004">
    <property type="protein sequence ID" value="TDO50685.1"/>
    <property type="molecule type" value="Genomic_DNA"/>
</dbReference>
<dbReference type="Proteomes" id="UP000295388">
    <property type="component" value="Unassembled WGS sequence"/>
</dbReference>
<accession>A0A4R6KMW9</accession>
<reference evidence="3 4" key="1">
    <citation type="submission" date="2019-03" db="EMBL/GenBank/DDBJ databases">
        <title>Genomic Encyclopedia of Type Strains, Phase III (KMG-III): the genomes of soil and plant-associated and newly described type strains.</title>
        <authorList>
            <person name="Whitman W."/>
        </authorList>
    </citation>
    <scope>NUCLEOTIDE SEQUENCE [LARGE SCALE GENOMIC DNA]</scope>
    <source>
        <strain evidence="3 4">VKM Ac-2527</strain>
    </source>
</reference>
<evidence type="ECO:0000256" key="2">
    <source>
        <dbReference type="SAM" id="SignalP"/>
    </source>
</evidence>
<gene>
    <name evidence="3" type="ORF">EV643_104178</name>
</gene>
<dbReference type="AlphaFoldDB" id="A0A4R6KMW9"/>
<evidence type="ECO:0000256" key="1">
    <source>
        <dbReference type="SAM" id="MobiDB-lite"/>
    </source>
</evidence>
<proteinExistence type="predicted"/>
<dbReference type="PROSITE" id="PS51257">
    <property type="entry name" value="PROKAR_LIPOPROTEIN"/>
    <property type="match status" value="1"/>
</dbReference>
<evidence type="ECO:0000313" key="3">
    <source>
        <dbReference type="EMBL" id="TDO50685.1"/>
    </source>
</evidence>
<organism evidence="3 4">
    <name type="scientific">Kribbella caucasensis</name>
    <dbReference type="NCBI Taxonomy" id="2512215"/>
    <lineage>
        <taxon>Bacteria</taxon>
        <taxon>Bacillati</taxon>
        <taxon>Actinomycetota</taxon>
        <taxon>Actinomycetes</taxon>
        <taxon>Propionibacteriales</taxon>
        <taxon>Kribbellaceae</taxon>
        <taxon>Kribbella</taxon>
    </lineage>
</organism>
<feature type="signal peptide" evidence="2">
    <location>
        <begin position="1"/>
        <end position="23"/>
    </location>
</feature>
<protein>
    <submittedName>
        <fullName evidence="3">Uncharacterized protein</fullName>
    </submittedName>
</protein>
<keyword evidence="4" id="KW-1185">Reference proteome</keyword>
<comment type="caution">
    <text evidence="3">The sequence shown here is derived from an EMBL/GenBank/DDBJ whole genome shotgun (WGS) entry which is preliminary data.</text>
</comment>
<feature type="compositionally biased region" description="Low complexity" evidence="1">
    <location>
        <begin position="23"/>
        <end position="56"/>
    </location>
</feature>
<dbReference type="RefSeq" id="WP_133799878.1">
    <property type="nucleotide sequence ID" value="NZ_SNWQ01000004.1"/>
</dbReference>